<dbReference type="EMBL" id="JAIXNE010000001">
    <property type="protein sequence ID" value="MCA6073355.1"/>
    <property type="molecule type" value="Genomic_DNA"/>
</dbReference>
<dbReference type="AlphaFoldDB" id="A0A9X1KV32"/>
<protein>
    <submittedName>
        <fullName evidence="1">Uncharacterized protein</fullName>
    </submittedName>
</protein>
<comment type="caution">
    <text evidence="1">The sequence shown here is derived from an EMBL/GenBank/DDBJ whole genome shotgun (WGS) entry which is preliminary data.</text>
</comment>
<keyword evidence="2" id="KW-1185">Reference proteome</keyword>
<name>A0A9X1KV32_9BACT</name>
<gene>
    <name evidence="1" type="ORF">LDX50_00655</name>
</gene>
<sequence length="238" mass="27648">MKKLDDNWLTAGWVDFEYKKYLMLAYLQEVKGAFQKMELYPSLGDLVRHFNNLQKIRGNKDFIQENFPDKLDGIDARNLRLQYKKMVEDDEVMAAIEEIIAFAYPKLKEALDEGKEIYEFVEDNCELSPIGVMPLYANEGYFFVSMDRDDTVYIHQYQITIFEHINEKMRGIHSTLVNKVTRGVGETFESIKKGLIATRKTLPNPATFLLYSKLSVPGEPTLVPVARRMLVRYVTHNS</sequence>
<organism evidence="1 2">
    <name type="scientific">Fulvivirga sedimenti</name>
    <dbReference type="NCBI Taxonomy" id="2879465"/>
    <lineage>
        <taxon>Bacteria</taxon>
        <taxon>Pseudomonadati</taxon>
        <taxon>Bacteroidota</taxon>
        <taxon>Cytophagia</taxon>
        <taxon>Cytophagales</taxon>
        <taxon>Fulvivirgaceae</taxon>
        <taxon>Fulvivirga</taxon>
    </lineage>
</organism>
<accession>A0A9X1KV32</accession>
<proteinExistence type="predicted"/>
<dbReference type="Proteomes" id="UP001139409">
    <property type="component" value="Unassembled WGS sequence"/>
</dbReference>
<dbReference type="RefSeq" id="WP_225696474.1">
    <property type="nucleotide sequence ID" value="NZ_JAIXNE010000001.1"/>
</dbReference>
<evidence type="ECO:0000313" key="2">
    <source>
        <dbReference type="Proteomes" id="UP001139409"/>
    </source>
</evidence>
<evidence type="ECO:0000313" key="1">
    <source>
        <dbReference type="EMBL" id="MCA6073355.1"/>
    </source>
</evidence>
<reference evidence="1" key="1">
    <citation type="submission" date="2021-09" db="EMBL/GenBank/DDBJ databases">
        <title>Fulvivirga sp. isolated from coastal sediment.</title>
        <authorList>
            <person name="Yu H."/>
        </authorList>
    </citation>
    <scope>NUCLEOTIDE SEQUENCE</scope>
    <source>
        <strain evidence="1">1062</strain>
    </source>
</reference>